<dbReference type="InParanoid" id="G4TSQ6"/>
<dbReference type="HOGENOM" id="CLU_559112_0_0_1"/>
<dbReference type="eggNOG" id="ENOG502SI25">
    <property type="taxonomic scope" value="Eukaryota"/>
</dbReference>
<proteinExistence type="predicted"/>
<accession>G4TSQ6</accession>
<feature type="region of interest" description="Disordered" evidence="1">
    <location>
        <begin position="1"/>
        <end position="64"/>
    </location>
</feature>
<feature type="compositionally biased region" description="Low complexity" evidence="1">
    <location>
        <begin position="322"/>
        <end position="331"/>
    </location>
</feature>
<keyword evidence="3" id="KW-1185">Reference proteome</keyword>
<evidence type="ECO:0000313" key="3">
    <source>
        <dbReference type="Proteomes" id="UP000007148"/>
    </source>
</evidence>
<dbReference type="Proteomes" id="UP000007148">
    <property type="component" value="Unassembled WGS sequence"/>
</dbReference>
<protein>
    <submittedName>
        <fullName evidence="2">Uncharacterized protein</fullName>
    </submittedName>
</protein>
<dbReference type="STRING" id="1109443.G4TSQ6"/>
<gene>
    <name evidence="2" type="ORF">PIIN_08302</name>
</gene>
<dbReference type="OrthoDB" id="3254377at2759"/>
<organism evidence="2 3">
    <name type="scientific">Serendipita indica (strain DSM 11827)</name>
    <name type="common">Root endophyte fungus</name>
    <name type="synonym">Piriformospora indica</name>
    <dbReference type="NCBI Taxonomy" id="1109443"/>
    <lineage>
        <taxon>Eukaryota</taxon>
        <taxon>Fungi</taxon>
        <taxon>Dikarya</taxon>
        <taxon>Basidiomycota</taxon>
        <taxon>Agaricomycotina</taxon>
        <taxon>Agaricomycetes</taxon>
        <taxon>Sebacinales</taxon>
        <taxon>Serendipitaceae</taxon>
        <taxon>Serendipita</taxon>
    </lineage>
</organism>
<feature type="region of interest" description="Disordered" evidence="1">
    <location>
        <begin position="255"/>
        <end position="286"/>
    </location>
</feature>
<dbReference type="EMBL" id="CAFZ01000305">
    <property type="protein sequence ID" value="CCA74349.1"/>
    <property type="molecule type" value="Genomic_DNA"/>
</dbReference>
<feature type="compositionally biased region" description="Polar residues" evidence="1">
    <location>
        <begin position="384"/>
        <end position="401"/>
    </location>
</feature>
<sequence>MTDPPPNYDDAAEESDGTLDNVTTSVITTTTTTTRVQRARSARPSAASASRRPTRSKSIESFQSNRTSDPYLDSLLARSVAALELSNALLQSTMATKSTLSSVLASEEELERQERAFEQRLLESNGIGLAEERKMAWMKEMENIVRDVESLFDIPNSTSNTPASTLGRRTGIDAASASAPRLVLGDAATHVRSPPPRALTQYVSISGAGARAPGFAAESTADKNSIFLPSTTGMRSSAHKEALSGDVGIGRVRRSSLSRGHSAQASTSSSSSLRPLPPPTHPEALPLSPQELLQLQTSNETASTSPREDPYKYLRGLRTHAATASASSTVSKGSLSDTPIRPVLSPRQPRISKSRDGRLQHAMSPTTASFTAFPRGLEEGHARTPSNASGSTHSSRSSNKYIPSIQLPLSFPTLRRSPNPNLRSPTSPTQSMHSKASSEAAPIDFYSPSLASIPDHHEEELLIPTSSSLDDRGRSPGEYLLRWGQSCR</sequence>
<name>G4TSQ6_SERID</name>
<feature type="compositionally biased region" description="Low complexity" evidence="1">
    <location>
        <begin position="42"/>
        <end position="51"/>
    </location>
</feature>
<feature type="region of interest" description="Disordered" evidence="1">
    <location>
        <begin position="378"/>
        <end position="451"/>
    </location>
</feature>
<feature type="compositionally biased region" description="Low complexity" evidence="1">
    <location>
        <begin position="22"/>
        <end position="36"/>
    </location>
</feature>
<feature type="region of interest" description="Disordered" evidence="1">
    <location>
        <begin position="322"/>
        <end position="365"/>
    </location>
</feature>
<dbReference type="AlphaFoldDB" id="G4TSQ6"/>
<reference evidence="2 3" key="1">
    <citation type="journal article" date="2011" name="PLoS Pathog.">
        <title>Endophytic Life Strategies Decoded by Genome and Transcriptome Analyses of the Mutualistic Root Symbiont Piriformospora indica.</title>
        <authorList>
            <person name="Zuccaro A."/>
            <person name="Lahrmann U."/>
            <person name="Guldener U."/>
            <person name="Langen G."/>
            <person name="Pfiffi S."/>
            <person name="Biedenkopf D."/>
            <person name="Wong P."/>
            <person name="Samans B."/>
            <person name="Grimm C."/>
            <person name="Basiewicz M."/>
            <person name="Murat C."/>
            <person name="Martin F."/>
            <person name="Kogel K.H."/>
        </authorList>
    </citation>
    <scope>NUCLEOTIDE SEQUENCE [LARGE SCALE GENOMIC DNA]</scope>
    <source>
        <strain evidence="2 3">DSM 11827</strain>
    </source>
</reference>
<feature type="compositionally biased region" description="Polar residues" evidence="1">
    <location>
        <begin position="416"/>
        <end position="437"/>
    </location>
</feature>
<comment type="caution">
    <text evidence="2">The sequence shown here is derived from an EMBL/GenBank/DDBJ whole genome shotgun (WGS) entry which is preliminary data.</text>
</comment>
<evidence type="ECO:0000256" key="1">
    <source>
        <dbReference type="SAM" id="MobiDB-lite"/>
    </source>
</evidence>
<evidence type="ECO:0000313" key="2">
    <source>
        <dbReference type="EMBL" id="CCA74349.1"/>
    </source>
</evidence>